<dbReference type="Proteomes" id="UP000195868">
    <property type="component" value="Unassembled WGS sequence"/>
</dbReference>
<comment type="caution">
    <text evidence="1">The sequence shown here is derived from an EMBL/GenBank/DDBJ whole genome shotgun (WGS) entry which is preliminary data.</text>
</comment>
<evidence type="ECO:0000313" key="2">
    <source>
        <dbReference type="Proteomes" id="UP000195868"/>
    </source>
</evidence>
<gene>
    <name evidence="1" type="ORF">B5G22_00425</name>
</gene>
<organism evidence="1 2">
    <name type="scientific">Limosilactobacillus reuteri</name>
    <name type="common">Lactobacillus reuteri</name>
    <dbReference type="NCBI Taxonomy" id="1598"/>
    <lineage>
        <taxon>Bacteria</taxon>
        <taxon>Bacillati</taxon>
        <taxon>Bacillota</taxon>
        <taxon>Bacilli</taxon>
        <taxon>Lactobacillales</taxon>
        <taxon>Lactobacillaceae</taxon>
        <taxon>Limosilactobacillus</taxon>
    </lineage>
</organism>
<dbReference type="EMBL" id="NFHN01000001">
    <property type="protein sequence ID" value="OUN50424.1"/>
    <property type="molecule type" value="Genomic_DNA"/>
</dbReference>
<accession>A0A1Y3UNW6</accession>
<dbReference type="RefSeq" id="WP_087214346.1">
    <property type="nucleotide sequence ID" value="NZ_NFHN01000001.1"/>
</dbReference>
<proteinExistence type="predicted"/>
<sequence>MDNYKEYMDEKYPGLYKAIKIYNRSASSFRMAIFLRGDRLERGSFEQRLSVQNSGVITNEDSILLLSFGDGDENIQLSLQILPYGINTIHRTIVTSRLIAWLKLFQNLLAKGRYPDYVNVDYDKEATNLLKQDL</sequence>
<reference evidence="2" key="1">
    <citation type="submission" date="2017-04" db="EMBL/GenBank/DDBJ databases">
        <title>Function of individual gut microbiota members based on whole genome sequencing of pure cultures obtained from chicken caecum.</title>
        <authorList>
            <person name="Medvecky M."/>
            <person name="Cejkova D."/>
            <person name="Polansky O."/>
            <person name="Karasova D."/>
            <person name="Kubasova T."/>
            <person name="Cizek A."/>
            <person name="Rychlik I."/>
        </authorList>
    </citation>
    <scope>NUCLEOTIDE SEQUENCE [LARGE SCALE GENOMIC DNA]</scope>
    <source>
        <strain evidence="2">An71</strain>
    </source>
</reference>
<evidence type="ECO:0000313" key="1">
    <source>
        <dbReference type="EMBL" id="OUN50424.1"/>
    </source>
</evidence>
<name>A0A1Y3UNW6_LIMRT</name>
<dbReference type="AlphaFoldDB" id="A0A1Y3UNW6"/>
<protein>
    <submittedName>
        <fullName evidence="1">Uncharacterized protein</fullName>
    </submittedName>
</protein>